<dbReference type="PROSITE" id="PS51819">
    <property type="entry name" value="VOC"/>
    <property type="match status" value="1"/>
</dbReference>
<reference evidence="2 3" key="1">
    <citation type="submission" date="2019-06" db="EMBL/GenBank/DDBJ databases">
        <title>Sequencing the genomes of 1000 actinobacteria strains.</title>
        <authorList>
            <person name="Klenk H.-P."/>
        </authorList>
    </citation>
    <scope>NUCLEOTIDE SEQUENCE [LARGE SCALE GENOMIC DNA]</scope>
    <source>
        <strain evidence="2 3">DSM 4813</strain>
    </source>
</reference>
<evidence type="ECO:0000313" key="3">
    <source>
        <dbReference type="Proteomes" id="UP000315389"/>
    </source>
</evidence>
<comment type="caution">
    <text evidence="2">The sequence shown here is derived from an EMBL/GenBank/DDBJ whole genome shotgun (WGS) entry which is preliminary data.</text>
</comment>
<dbReference type="InterPro" id="IPR037523">
    <property type="entry name" value="VOC_core"/>
</dbReference>
<name>A0A542ZNW7_RARFA</name>
<dbReference type="Proteomes" id="UP000315389">
    <property type="component" value="Unassembled WGS sequence"/>
</dbReference>
<gene>
    <name evidence="2" type="ORF">FB461_1694</name>
</gene>
<dbReference type="CDD" id="cd06587">
    <property type="entry name" value="VOC"/>
    <property type="match status" value="1"/>
</dbReference>
<dbReference type="AlphaFoldDB" id="A0A542ZNW7"/>
<protein>
    <submittedName>
        <fullName evidence="2">Putative cofactor-binding repeat protein</fullName>
    </submittedName>
</protein>
<dbReference type="NCBIfam" id="TIGR03807">
    <property type="entry name" value="RR_fam_repeat"/>
    <property type="match status" value="1"/>
</dbReference>
<dbReference type="InterPro" id="IPR041581">
    <property type="entry name" value="Glyoxalase_6"/>
</dbReference>
<dbReference type="InterPro" id="IPR029068">
    <property type="entry name" value="Glyas_Bleomycin-R_OHBP_Dase"/>
</dbReference>
<accession>A0A542ZNW7</accession>
<dbReference type="Gene3D" id="3.10.180.10">
    <property type="entry name" value="2,3-Dihydroxybiphenyl 1,2-Dioxygenase, domain 1"/>
    <property type="match status" value="1"/>
</dbReference>
<keyword evidence="3" id="KW-1185">Reference proteome</keyword>
<dbReference type="Pfam" id="PF18029">
    <property type="entry name" value="Glyoxalase_6"/>
    <property type="match status" value="1"/>
</dbReference>
<organism evidence="2 3">
    <name type="scientific">Rarobacter faecitabidus</name>
    <dbReference type="NCBI Taxonomy" id="13243"/>
    <lineage>
        <taxon>Bacteria</taxon>
        <taxon>Bacillati</taxon>
        <taxon>Actinomycetota</taxon>
        <taxon>Actinomycetes</taxon>
        <taxon>Micrococcales</taxon>
        <taxon>Rarobacteraceae</taxon>
        <taxon>Rarobacter</taxon>
    </lineage>
</organism>
<dbReference type="InterPro" id="IPR022444">
    <property type="entry name" value="Cofactor-bd_rpt"/>
</dbReference>
<dbReference type="EMBL" id="VFOS01000002">
    <property type="protein sequence ID" value="TQL62061.1"/>
    <property type="molecule type" value="Genomic_DNA"/>
</dbReference>
<dbReference type="PANTHER" id="PTHR35908">
    <property type="entry name" value="HYPOTHETICAL FUSION PROTEIN"/>
    <property type="match status" value="1"/>
</dbReference>
<proteinExistence type="predicted"/>
<dbReference type="PANTHER" id="PTHR35908:SF1">
    <property type="entry name" value="CONSERVED PROTEIN"/>
    <property type="match status" value="1"/>
</dbReference>
<evidence type="ECO:0000313" key="2">
    <source>
        <dbReference type="EMBL" id="TQL62061.1"/>
    </source>
</evidence>
<sequence>MSHMGLRLGMITIDTTDANSLARWWADQFDGEIVADNDGWYVMVRIGDGSPILSFQKVTDPTPGKNRMHLDLTAPDIDAEVARLVEAGASVVGTHTMDEGFTWTVLADPDGNQFCVAPEH</sequence>
<dbReference type="SUPFAM" id="SSF54593">
    <property type="entry name" value="Glyoxalase/Bleomycin resistance protein/Dihydroxybiphenyl dioxygenase"/>
    <property type="match status" value="1"/>
</dbReference>
<evidence type="ECO:0000259" key="1">
    <source>
        <dbReference type="PROSITE" id="PS51819"/>
    </source>
</evidence>
<feature type="domain" description="VOC" evidence="1">
    <location>
        <begin position="7"/>
        <end position="119"/>
    </location>
</feature>